<accession>A0A8B6G2K0</accession>
<name>A0A8B6G2K0_MYTGA</name>
<feature type="compositionally biased region" description="Low complexity" evidence="1">
    <location>
        <begin position="12"/>
        <end position="27"/>
    </location>
</feature>
<evidence type="ECO:0000313" key="3">
    <source>
        <dbReference type="Proteomes" id="UP000596742"/>
    </source>
</evidence>
<dbReference type="AlphaFoldDB" id="A0A8B6G2K0"/>
<reference evidence="2" key="1">
    <citation type="submission" date="2018-11" db="EMBL/GenBank/DDBJ databases">
        <authorList>
            <person name="Alioto T."/>
            <person name="Alioto T."/>
        </authorList>
    </citation>
    <scope>NUCLEOTIDE SEQUENCE</scope>
</reference>
<comment type="caution">
    <text evidence="2">The sequence shown here is derived from an EMBL/GenBank/DDBJ whole genome shotgun (WGS) entry which is preliminary data.</text>
</comment>
<evidence type="ECO:0000313" key="2">
    <source>
        <dbReference type="EMBL" id="VDI57757.1"/>
    </source>
</evidence>
<sequence length="75" mass="8569">MKMVTAPDVDISATSTAETPTSEMSTSYSTNGETKGTDYYRRCTLDRFNRGKHCRSCRTDYHFRNEFGIWGLKTS</sequence>
<dbReference type="EMBL" id="UYJE01007768">
    <property type="protein sequence ID" value="VDI57757.1"/>
    <property type="molecule type" value="Genomic_DNA"/>
</dbReference>
<evidence type="ECO:0000256" key="1">
    <source>
        <dbReference type="SAM" id="MobiDB-lite"/>
    </source>
</evidence>
<proteinExistence type="predicted"/>
<keyword evidence="3" id="KW-1185">Reference proteome</keyword>
<protein>
    <submittedName>
        <fullName evidence="2">Uncharacterized protein</fullName>
    </submittedName>
</protein>
<organism evidence="2 3">
    <name type="scientific">Mytilus galloprovincialis</name>
    <name type="common">Mediterranean mussel</name>
    <dbReference type="NCBI Taxonomy" id="29158"/>
    <lineage>
        <taxon>Eukaryota</taxon>
        <taxon>Metazoa</taxon>
        <taxon>Spiralia</taxon>
        <taxon>Lophotrochozoa</taxon>
        <taxon>Mollusca</taxon>
        <taxon>Bivalvia</taxon>
        <taxon>Autobranchia</taxon>
        <taxon>Pteriomorphia</taxon>
        <taxon>Mytilida</taxon>
        <taxon>Mytiloidea</taxon>
        <taxon>Mytilidae</taxon>
        <taxon>Mytilinae</taxon>
        <taxon>Mytilus</taxon>
    </lineage>
</organism>
<gene>
    <name evidence="2" type="ORF">MGAL_10B081848</name>
</gene>
<feature type="region of interest" description="Disordered" evidence="1">
    <location>
        <begin position="1"/>
        <end position="33"/>
    </location>
</feature>
<dbReference type="Proteomes" id="UP000596742">
    <property type="component" value="Unassembled WGS sequence"/>
</dbReference>